<keyword evidence="2" id="KW-1133">Transmembrane helix</keyword>
<proteinExistence type="predicted"/>
<feature type="transmembrane region" description="Helical" evidence="2">
    <location>
        <begin position="146"/>
        <end position="168"/>
    </location>
</feature>
<evidence type="ECO:0000313" key="4">
    <source>
        <dbReference type="Proteomes" id="UP000178449"/>
    </source>
</evidence>
<organism evidence="3 4">
    <name type="scientific">Candidatus Lambdaproteobacteria bacterium RIFOXYD2_FULL_50_16</name>
    <dbReference type="NCBI Taxonomy" id="1817772"/>
    <lineage>
        <taxon>Bacteria</taxon>
        <taxon>Pseudomonadati</taxon>
        <taxon>Pseudomonadota</taxon>
        <taxon>Candidatus Lambdaproteobacteria</taxon>
    </lineage>
</organism>
<feature type="region of interest" description="Disordered" evidence="1">
    <location>
        <begin position="48"/>
        <end position="77"/>
    </location>
</feature>
<dbReference type="InterPro" id="IPR011990">
    <property type="entry name" value="TPR-like_helical_dom_sf"/>
</dbReference>
<accession>A0A1F6GDV5</accession>
<feature type="region of interest" description="Disordered" evidence="1">
    <location>
        <begin position="1"/>
        <end position="29"/>
    </location>
</feature>
<dbReference type="SUPFAM" id="SSF48452">
    <property type="entry name" value="TPR-like"/>
    <property type="match status" value="1"/>
</dbReference>
<keyword evidence="2" id="KW-0472">Membrane</keyword>
<name>A0A1F6GDV5_9PROT</name>
<comment type="caution">
    <text evidence="3">The sequence shown here is derived from an EMBL/GenBank/DDBJ whole genome shotgun (WGS) entry which is preliminary data.</text>
</comment>
<evidence type="ECO:0000256" key="1">
    <source>
        <dbReference type="SAM" id="MobiDB-lite"/>
    </source>
</evidence>
<feature type="transmembrane region" description="Helical" evidence="2">
    <location>
        <begin position="207"/>
        <end position="233"/>
    </location>
</feature>
<feature type="compositionally biased region" description="Basic and acidic residues" evidence="1">
    <location>
        <begin position="48"/>
        <end position="57"/>
    </location>
</feature>
<gene>
    <name evidence="3" type="ORF">A2527_02310</name>
</gene>
<evidence type="ECO:0000256" key="2">
    <source>
        <dbReference type="SAM" id="Phobius"/>
    </source>
</evidence>
<dbReference type="Proteomes" id="UP000178449">
    <property type="component" value="Unassembled WGS sequence"/>
</dbReference>
<keyword evidence="2" id="KW-0812">Transmembrane</keyword>
<dbReference type="EMBL" id="MFNE01000016">
    <property type="protein sequence ID" value="OGG96301.1"/>
    <property type="molecule type" value="Genomic_DNA"/>
</dbReference>
<dbReference type="STRING" id="1817772.A2527_02310"/>
<dbReference type="Gene3D" id="1.25.40.10">
    <property type="entry name" value="Tetratricopeptide repeat domain"/>
    <property type="match status" value="1"/>
</dbReference>
<protein>
    <submittedName>
        <fullName evidence="3">Uncharacterized protein</fullName>
    </submittedName>
</protein>
<sequence>MSEPKDLYPQGQAGIEPSQQPLVKPTHRLGKPAGVLKLEEKELSFDLLPRPKLEPPHPFHLAPPGLKRSSRLRPRLGPSILGRAQDFKKVKYRQIKARPLPFSASESESFPQVEEPTRPVERIGHKATEPEEEEVPLKNLSEGVTFLDWALHLGLCIVIFALEYWVISSLVDDVLSPAICIFIHLLLCALLFGLVRFLYLRTYDIKYLLMISIFTFGMGPFGPVICVMSFVAFRYFIGQRMSFAEWFETMFPDEEHSESEEVFHRIVTGQDDFSRKDGMMSFNEVFIVGTIAEKRNALTKIAKHFRREFAPALRAALEDETNSIRVQAATVTARIEQGYMTDLMRLTKKHDDDPEDADALLALAKQADSYVFSGILDDSRKKDMLVLAVGYYRSYLELRPDDYKIRFTMARLELQAGMWEAARDDFWHCIKEGGMDRPNIRIWHLQTLFQLGQIREMHRILAEYKLPVEAPDQFNKSSTDIIASWQKGLDPKLLLMDQI</sequence>
<dbReference type="AlphaFoldDB" id="A0A1F6GDV5"/>
<reference evidence="3 4" key="1">
    <citation type="journal article" date="2016" name="Nat. Commun.">
        <title>Thousands of microbial genomes shed light on interconnected biogeochemical processes in an aquifer system.</title>
        <authorList>
            <person name="Anantharaman K."/>
            <person name="Brown C.T."/>
            <person name="Hug L.A."/>
            <person name="Sharon I."/>
            <person name="Castelle C.J."/>
            <person name="Probst A.J."/>
            <person name="Thomas B.C."/>
            <person name="Singh A."/>
            <person name="Wilkins M.J."/>
            <person name="Karaoz U."/>
            <person name="Brodie E.L."/>
            <person name="Williams K.H."/>
            <person name="Hubbard S.S."/>
            <person name="Banfield J.F."/>
        </authorList>
    </citation>
    <scope>NUCLEOTIDE SEQUENCE [LARGE SCALE GENOMIC DNA]</scope>
</reference>
<evidence type="ECO:0000313" key="3">
    <source>
        <dbReference type="EMBL" id="OGG96301.1"/>
    </source>
</evidence>
<feature type="transmembrane region" description="Helical" evidence="2">
    <location>
        <begin position="174"/>
        <end position="195"/>
    </location>
</feature>